<keyword evidence="1" id="KW-0732">Signal</keyword>
<proteinExistence type="predicted"/>
<evidence type="ECO:0000256" key="1">
    <source>
        <dbReference type="SAM" id="SignalP"/>
    </source>
</evidence>
<reference evidence="2 3" key="1">
    <citation type="submission" date="2019-01" db="EMBL/GenBank/DDBJ databases">
        <title>Genome sequencing of the rare red list fungi Fomitopsis rosea.</title>
        <authorList>
            <person name="Buettner E."/>
            <person name="Kellner H."/>
        </authorList>
    </citation>
    <scope>NUCLEOTIDE SEQUENCE [LARGE SCALE GENOMIC DNA]</scope>
    <source>
        <strain evidence="2 3">DSM 105464</strain>
    </source>
</reference>
<dbReference type="EMBL" id="SEKV01000019">
    <property type="protein sequence ID" value="TFY68974.1"/>
    <property type="molecule type" value="Genomic_DNA"/>
</dbReference>
<feature type="chain" id="PRO_5021440384" evidence="1">
    <location>
        <begin position="22"/>
        <end position="252"/>
    </location>
</feature>
<comment type="caution">
    <text evidence="2">The sequence shown here is derived from an EMBL/GenBank/DDBJ whole genome shotgun (WGS) entry which is preliminary data.</text>
</comment>
<accession>A0A4Y9Z300</accession>
<gene>
    <name evidence="2" type="ORF">EVJ58_g691</name>
</gene>
<dbReference type="Gene3D" id="3.90.175.10">
    <property type="entry name" value="Diphtheria Toxin, domain 1"/>
    <property type="match status" value="1"/>
</dbReference>
<name>A0A4Y9Z300_9APHY</name>
<evidence type="ECO:0000313" key="3">
    <source>
        <dbReference type="Proteomes" id="UP000298390"/>
    </source>
</evidence>
<feature type="signal peptide" evidence="1">
    <location>
        <begin position="1"/>
        <end position="21"/>
    </location>
</feature>
<dbReference type="AlphaFoldDB" id="A0A4Y9Z300"/>
<sequence>MNRFYALLLSFVFCFTVVTNAAPIREGRLTAEQAHYPPSSGLHIIEENIARALYNPTHALSRALDALATLKRRNNREFIGWHGTNADTAALWTKDGKIVKPKGKAGTGSGQHLGPGLYVTDTWTTGVFYANWNSKETKKPPKVCAVYAKSESDWRSMMTKVWMPDNLISATATEAERQKYIKEKAPHKMDTTAVKFGPLDPQRPTQHQLVIPEAIEDHFEVVCVNPTANPPAGYPTLQYSSPALKAEWKIIS</sequence>
<organism evidence="2 3">
    <name type="scientific">Rhodofomes roseus</name>
    <dbReference type="NCBI Taxonomy" id="34475"/>
    <lineage>
        <taxon>Eukaryota</taxon>
        <taxon>Fungi</taxon>
        <taxon>Dikarya</taxon>
        <taxon>Basidiomycota</taxon>
        <taxon>Agaricomycotina</taxon>
        <taxon>Agaricomycetes</taxon>
        <taxon>Polyporales</taxon>
        <taxon>Rhodofomes</taxon>
    </lineage>
</organism>
<dbReference type="Proteomes" id="UP000298390">
    <property type="component" value="Unassembled WGS sequence"/>
</dbReference>
<dbReference type="SUPFAM" id="SSF56399">
    <property type="entry name" value="ADP-ribosylation"/>
    <property type="match status" value="1"/>
</dbReference>
<protein>
    <submittedName>
        <fullName evidence="2">Uncharacterized protein</fullName>
    </submittedName>
</protein>
<evidence type="ECO:0000313" key="2">
    <source>
        <dbReference type="EMBL" id="TFY68974.1"/>
    </source>
</evidence>